<keyword evidence="10 20" id="KW-0285">Flavoprotein</keyword>
<protein>
    <recommendedName>
        <fullName evidence="7 20">UDP-N-acetylenolpyruvoylglucosamine reductase</fullName>
        <ecNumber evidence="6 20">1.3.1.98</ecNumber>
    </recommendedName>
    <alternativeName>
        <fullName evidence="18 20">UDP-N-acetylmuramate dehydrogenase</fullName>
    </alternativeName>
</protein>
<dbReference type="InterPro" id="IPR016169">
    <property type="entry name" value="FAD-bd_PCMH_sub2"/>
</dbReference>
<dbReference type="Gene3D" id="3.90.78.10">
    <property type="entry name" value="UDP-N-acetylenolpyruvoylglucosamine reductase, C-terminal domain"/>
    <property type="match status" value="1"/>
</dbReference>
<keyword evidence="16 20" id="KW-0131">Cell cycle</keyword>
<proteinExistence type="inferred from homology"/>
<dbReference type="Pfam" id="PF02873">
    <property type="entry name" value="MurB_C"/>
    <property type="match status" value="1"/>
</dbReference>
<gene>
    <name evidence="20" type="primary">murB</name>
    <name evidence="22" type="ORF">EDC56_2926</name>
</gene>
<evidence type="ECO:0000256" key="5">
    <source>
        <dbReference type="ARBA" id="ARBA00010485"/>
    </source>
</evidence>
<evidence type="ECO:0000256" key="20">
    <source>
        <dbReference type="HAMAP-Rule" id="MF_00037"/>
    </source>
</evidence>
<evidence type="ECO:0000256" key="6">
    <source>
        <dbReference type="ARBA" id="ARBA00012518"/>
    </source>
</evidence>
<dbReference type="NCBIfam" id="TIGR00179">
    <property type="entry name" value="murB"/>
    <property type="match status" value="1"/>
</dbReference>
<evidence type="ECO:0000256" key="4">
    <source>
        <dbReference type="ARBA" id="ARBA00004752"/>
    </source>
</evidence>
<dbReference type="InterPro" id="IPR016167">
    <property type="entry name" value="FAD-bd_PCMH_sub1"/>
</dbReference>
<dbReference type="GO" id="GO:0051301">
    <property type="term" value="P:cell division"/>
    <property type="evidence" value="ECO:0007669"/>
    <property type="project" value="UniProtKB-KW"/>
</dbReference>
<dbReference type="NCBIfam" id="NF010478">
    <property type="entry name" value="PRK13903.1"/>
    <property type="match status" value="1"/>
</dbReference>
<dbReference type="GO" id="GO:0005829">
    <property type="term" value="C:cytosol"/>
    <property type="evidence" value="ECO:0007669"/>
    <property type="project" value="TreeGrafter"/>
</dbReference>
<keyword evidence="12 20" id="KW-0521">NADP</keyword>
<keyword evidence="13 20" id="KW-0133">Cell shape</keyword>
<evidence type="ECO:0000256" key="18">
    <source>
        <dbReference type="ARBA" id="ARBA00031026"/>
    </source>
</evidence>
<evidence type="ECO:0000256" key="15">
    <source>
        <dbReference type="ARBA" id="ARBA00023002"/>
    </source>
</evidence>
<comment type="cofactor">
    <cofactor evidence="1 20">
        <name>FAD</name>
        <dbReference type="ChEBI" id="CHEBI:57692"/>
    </cofactor>
</comment>
<dbReference type="EMBL" id="RKHR01000005">
    <property type="protein sequence ID" value="ROS00280.1"/>
    <property type="molecule type" value="Genomic_DNA"/>
</dbReference>
<keyword evidence="17 20" id="KW-0961">Cell wall biogenesis/degradation</keyword>
<dbReference type="Proteomes" id="UP000275394">
    <property type="component" value="Unassembled WGS sequence"/>
</dbReference>
<evidence type="ECO:0000256" key="13">
    <source>
        <dbReference type="ARBA" id="ARBA00022960"/>
    </source>
</evidence>
<evidence type="ECO:0000256" key="11">
    <source>
        <dbReference type="ARBA" id="ARBA00022827"/>
    </source>
</evidence>
<keyword evidence="9 20" id="KW-0132">Cell division</keyword>
<dbReference type="EC" id="1.3.1.98" evidence="6 20"/>
<dbReference type="RefSeq" id="WP_123713360.1">
    <property type="nucleotide sequence ID" value="NZ_RKHR01000005.1"/>
</dbReference>
<comment type="subcellular location">
    <subcellularLocation>
        <location evidence="3 20">Cytoplasm</location>
    </subcellularLocation>
</comment>
<feature type="active site" description="Proton donor" evidence="20">
    <location>
        <position position="248"/>
    </location>
</feature>
<accession>A0A3N2DKF5</accession>
<dbReference type="InterPro" id="IPR036635">
    <property type="entry name" value="MurB_C_sf"/>
</dbReference>
<dbReference type="InterPro" id="IPR003170">
    <property type="entry name" value="MurB"/>
</dbReference>
<evidence type="ECO:0000256" key="12">
    <source>
        <dbReference type="ARBA" id="ARBA00022857"/>
    </source>
</evidence>
<dbReference type="NCBIfam" id="NF000755">
    <property type="entry name" value="PRK00046.1"/>
    <property type="match status" value="1"/>
</dbReference>
<keyword evidence="15 20" id="KW-0560">Oxidoreductase</keyword>
<evidence type="ECO:0000313" key="22">
    <source>
        <dbReference type="EMBL" id="ROS00280.1"/>
    </source>
</evidence>
<comment type="caution">
    <text evidence="22">The sequence shown here is derived from an EMBL/GenBank/DDBJ whole genome shotgun (WGS) entry which is preliminary data.</text>
</comment>
<dbReference type="GO" id="GO:0071949">
    <property type="term" value="F:FAD binding"/>
    <property type="evidence" value="ECO:0007669"/>
    <property type="project" value="InterPro"/>
</dbReference>
<keyword evidence="8 20" id="KW-0963">Cytoplasm</keyword>
<dbReference type="PANTHER" id="PTHR21071:SF4">
    <property type="entry name" value="UDP-N-ACETYLENOLPYRUVOYLGLUCOSAMINE REDUCTASE"/>
    <property type="match status" value="1"/>
</dbReference>
<dbReference type="InterPro" id="IPR011601">
    <property type="entry name" value="MurB_C"/>
</dbReference>
<dbReference type="SUPFAM" id="SSF56176">
    <property type="entry name" value="FAD-binding/transporter-associated domain-like"/>
    <property type="match status" value="1"/>
</dbReference>
<feature type="domain" description="FAD-binding PCMH-type" evidence="21">
    <location>
        <begin position="23"/>
        <end position="193"/>
    </location>
</feature>
<feature type="active site" evidence="20">
    <location>
        <position position="344"/>
    </location>
</feature>
<comment type="catalytic activity">
    <reaction evidence="19 20">
        <text>UDP-N-acetyl-alpha-D-muramate + NADP(+) = UDP-N-acetyl-3-O-(1-carboxyvinyl)-alpha-D-glucosamine + NADPH + H(+)</text>
        <dbReference type="Rhea" id="RHEA:12248"/>
        <dbReference type="ChEBI" id="CHEBI:15378"/>
        <dbReference type="ChEBI" id="CHEBI:57783"/>
        <dbReference type="ChEBI" id="CHEBI:58349"/>
        <dbReference type="ChEBI" id="CHEBI:68483"/>
        <dbReference type="ChEBI" id="CHEBI:70757"/>
        <dbReference type="EC" id="1.3.1.98"/>
    </reaction>
</comment>
<evidence type="ECO:0000256" key="9">
    <source>
        <dbReference type="ARBA" id="ARBA00022618"/>
    </source>
</evidence>
<evidence type="ECO:0000313" key="23">
    <source>
        <dbReference type="Proteomes" id="UP000275394"/>
    </source>
</evidence>
<evidence type="ECO:0000259" key="21">
    <source>
        <dbReference type="PROSITE" id="PS51387"/>
    </source>
</evidence>
<evidence type="ECO:0000256" key="14">
    <source>
        <dbReference type="ARBA" id="ARBA00022984"/>
    </source>
</evidence>
<comment type="pathway">
    <text evidence="4 20">Cell wall biogenesis; peptidoglycan biosynthesis.</text>
</comment>
<feature type="active site" evidence="20">
    <location>
        <position position="170"/>
    </location>
</feature>
<dbReference type="InterPro" id="IPR006094">
    <property type="entry name" value="Oxid_FAD_bind_N"/>
</dbReference>
<dbReference type="PROSITE" id="PS51387">
    <property type="entry name" value="FAD_PCMH"/>
    <property type="match status" value="1"/>
</dbReference>
<dbReference type="OrthoDB" id="9804753at2"/>
<dbReference type="Gene3D" id="3.30.465.10">
    <property type="match status" value="1"/>
</dbReference>
<reference evidence="22 23" key="1">
    <citation type="submission" date="2018-11" db="EMBL/GenBank/DDBJ databases">
        <title>Genomic Encyclopedia of Type Strains, Phase IV (KMG-IV): sequencing the most valuable type-strain genomes for metagenomic binning, comparative biology and taxonomic classification.</title>
        <authorList>
            <person name="Goeker M."/>
        </authorList>
    </citation>
    <scope>NUCLEOTIDE SEQUENCE [LARGE SCALE GENOMIC DNA]</scope>
    <source>
        <strain evidence="22 23">DSM 100316</strain>
    </source>
</reference>
<evidence type="ECO:0000256" key="7">
    <source>
        <dbReference type="ARBA" id="ARBA00015188"/>
    </source>
</evidence>
<comment type="function">
    <text evidence="2 20">Cell wall formation.</text>
</comment>
<dbReference type="Gene3D" id="3.30.43.10">
    <property type="entry name" value="Uridine Diphospho-n-acetylenolpyruvylglucosamine Reductase, domain 2"/>
    <property type="match status" value="1"/>
</dbReference>
<dbReference type="GO" id="GO:0009252">
    <property type="term" value="P:peptidoglycan biosynthetic process"/>
    <property type="evidence" value="ECO:0007669"/>
    <property type="project" value="UniProtKB-UniRule"/>
</dbReference>
<evidence type="ECO:0000256" key="3">
    <source>
        <dbReference type="ARBA" id="ARBA00004496"/>
    </source>
</evidence>
<keyword evidence="23" id="KW-1185">Reference proteome</keyword>
<dbReference type="Pfam" id="PF01565">
    <property type="entry name" value="FAD_binding_4"/>
    <property type="match status" value="1"/>
</dbReference>
<evidence type="ECO:0000256" key="2">
    <source>
        <dbReference type="ARBA" id="ARBA00003921"/>
    </source>
</evidence>
<dbReference type="PANTHER" id="PTHR21071">
    <property type="entry name" value="UDP-N-ACETYLENOLPYRUVOYLGLUCOSAMINE REDUCTASE"/>
    <property type="match status" value="1"/>
</dbReference>
<evidence type="ECO:0000256" key="1">
    <source>
        <dbReference type="ARBA" id="ARBA00001974"/>
    </source>
</evidence>
<evidence type="ECO:0000256" key="19">
    <source>
        <dbReference type="ARBA" id="ARBA00048914"/>
    </source>
</evidence>
<evidence type="ECO:0000256" key="16">
    <source>
        <dbReference type="ARBA" id="ARBA00023306"/>
    </source>
</evidence>
<organism evidence="22 23">
    <name type="scientific">Sinobacterium caligoides</name>
    <dbReference type="NCBI Taxonomy" id="933926"/>
    <lineage>
        <taxon>Bacteria</taxon>
        <taxon>Pseudomonadati</taxon>
        <taxon>Pseudomonadota</taxon>
        <taxon>Gammaproteobacteria</taxon>
        <taxon>Cellvibrionales</taxon>
        <taxon>Spongiibacteraceae</taxon>
        <taxon>Sinobacterium</taxon>
    </lineage>
</organism>
<dbReference type="HAMAP" id="MF_00037">
    <property type="entry name" value="MurB"/>
    <property type="match status" value="1"/>
</dbReference>
<dbReference type="InterPro" id="IPR036318">
    <property type="entry name" value="FAD-bd_PCMH-like_sf"/>
</dbReference>
<comment type="similarity">
    <text evidence="5 20">Belongs to the MurB family.</text>
</comment>
<keyword evidence="11 20" id="KW-0274">FAD</keyword>
<dbReference type="SUPFAM" id="SSF56194">
    <property type="entry name" value="Uridine diphospho-N-Acetylenolpyruvylglucosamine reductase, MurB, C-terminal domain"/>
    <property type="match status" value="1"/>
</dbReference>
<dbReference type="GO" id="GO:0008360">
    <property type="term" value="P:regulation of cell shape"/>
    <property type="evidence" value="ECO:0007669"/>
    <property type="project" value="UniProtKB-KW"/>
</dbReference>
<dbReference type="GO" id="GO:0071555">
    <property type="term" value="P:cell wall organization"/>
    <property type="evidence" value="ECO:0007669"/>
    <property type="project" value="UniProtKB-KW"/>
</dbReference>
<sequence length="348" mass="37996">MTAPISLDVKSDYDISALNTLSLPCVARYFVELESAAQLPEVVDFARRKGVPLQVIGGGSNLVVPDYLDALVVLNGIRGRVVEIESPQHAVLHVGAGENWHDLVAFSLDNHLYGIENLALIPGCAGAAPVQNIGAYGREVSDVLVAVDTYNPETGESQRLSAKQCRLAYRDSVFKHESSGLIITAISIRLSTVDQPYYRYQALQQYLEAEYPERYKAGEIGAQEVFAAVIAVRRSKLPDPAVLPNAGSFFKNPVVTKQDYEQLKATYPGLVGYLLPTGDYKLAAGWLIDNAGWRGRALGAVAMHEKQALVLVNLGGANRADVEALRRQVCVDCLKRYGVTLEAEPRWL</sequence>
<evidence type="ECO:0000256" key="10">
    <source>
        <dbReference type="ARBA" id="ARBA00022630"/>
    </source>
</evidence>
<dbReference type="GO" id="GO:0008762">
    <property type="term" value="F:UDP-N-acetylmuramate dehydrogenase activity"/>
    <property type="evidence" value="ECO:0007669"/>
    <property type="project" value="UniProtKB-UniRule"/>
</dbReference>
<evidence type="ECO:0000256" key="8">
    <source>
        <dbReference type="ARBA" id="ARBA00022490"/>
    </source>
</evidence>
<name>A0A3N2DKF5_9GAMM</name>
<dbReference type="InterPro" id="IPR016166">
    <property type="entry name" value="FAD-bd_PCMH"/>
</dbReference>
<dbReference type="UniPathway" id="UPA00219"/>
<dbReference type="AlphaFoldDB" id="A0A3N2DKF5"/>
<keyword evidence="14 20" id="KW-0573">Peptidoglycan synthesis</keyword>
<evidence type="ECO:0000256" key="17">
    <source>
        <dbReference type="ARBA" id="ARBA00023316"/>
    </source>
</evidence>